<dbReference type="Proteomes" id="UP000292402">
    <property type="component" value="Unassembled WGS sequence"/>
</dbReference>
<evidence type="ECO:0000259" key="1">
    <source>
        <dbReference type="Pfam" id="PF06985"/>
    </source>
</evidence>
<feature type="domain" description="Heterokaryon incompatibility" evidence="1">
    <location>
        <begin position="418"/>
        <end position="545"/>
    </location>
</feature>
<dbReference type="AlphaFoldDB" id="A0A4V1WLB9"/>
<evidence type="ECO:0000313" key="2">
    <source>
        <dbReference type="EMBL" id="RYN39367.1"/>
    </source>
</evidence>
<reference evidence="3" key="1">
    <citation type="journal article" date="2019" name="bioRxiv">
        <title>Genomics, evolutionary history and diagnostics of the Alternaria alternata species group including apple and Asian pear pathotypes.</title>
        <authorList>
            <person name="Armitage A.D."/>
            <person name="Cockerton H.M."/>
            <person name="Sreenivasaprasad S."/>
            <person name="Woodhall J.W."/>
            <person name="Lane C.R."/>
            <person name="Harrison R.J."/>
            <person name="Clarkson J.P."/>
        </authorList>
    </citation>
    <scope>NUCLEOTIDE SEQUENCE [LARGE SCALE GENOMIC DNA]</scope>
    <source>
        <strain evidence="3">FERA 1082</strain>
    </source>
</reference>
<proteinExistence type="predicted"/>
<comment type="caution">
    <text evidence="2">The sequence shown here is derived from an EMBL/GenBank/DDBJ whole genome shotgun (WGS) entry which is preliminary data.</text>
</comment>
<dbReference type="EMBL" id="PDXA01000058">
    <property type="protein sequence ID" value="RYN39367.1"/>
    <property type="molecule type" value="Genomic_DNA"/>
</dbReference>
<dbReference type="Pfam" id="PF06985">
    <property type="entry name" value="HET"/>
    <property type="match status" value="1"/>
</dbReference>
<gene>
    <name evidence="2" type="ORF">AA0114_g11354</name>
</gene>
<protein>
    <recommendedName>
        <fullName evidence="1">Heterokaryon incompatibility domain-containing protein</fullName>
    </recommendedName>
</protein>
<sequence length="832" mass="94257">MSQDNYAVTKARVFEILDQSSWRRPSQNGRTIPNEFSPTVMEYVEELNRTDLPGGATSSSVQLNLSQREERAVDICKSFLEQMGNSDVLSNRLEACDIQFGRLLTTNFELKGHPHIVIQHACHLLRRLPVTAAPLLVDGFDGHEDYLPRDSGVQSSSANRRLMTTRYIDSNTIRFALHIAYRWQDPSPWTDPYRKHVDLCGDLFAGSTKLSPDWGRLDPTDVTNICLLRIFLWSAWQRSTMLYLWAVMDHHLNNTMSQRDGMFAIGNTPLLQRTMQRSNEAAATSGDVDMSQISRYMCRWAFRLLREDIGSVAQDFRHFHLRYKDAFGQQKPRCILSGDPMERSRQCEGDSLFTCNRYKGMTIENQSAHAPHCQRTSCTRKFWDEANYKQNSGARAVEVHSTQPDKLTYRPATSATMAISHVWSHGQGGRPELLEENGTGLNRCLHERYSQLASTLACETYWMDTPCIPQDHNLRQEAIGHINEIFAMAKVTLVCDKDIMSIDIDPDGDTQGGKQIAIGDISIAIQETLMATLLVCDWNLRAWTFLEAMRGSRNICLLCEKDNVVSLRDVINNIHHNGRIDISTLFVNALHLLPATDIKGWSIVAPTAAKAAGLLESVDLVNATYLLSHRHASRPGDEVVIWSLLCGKKPYYNATDLWSAHSGGWVPTEYLMNNLPRIQNKSRRKKIRLGWAPSRPNFPEEWSIVENPRYFSFSSTGNCADGNITQDGLSGEWLYYDFNCYLSFRFLSARADSAEGIIHSLVKKYLLGYWAGALVRPCNKMGMPLPNRSTANGTLVAVLGIYWTDVYHWKAIIDWPSTTPLPPMQTERITIS</sequence>
<organism evidence="2 3">
    <name type="scientific">Alternaria tenuissima</name>
    <dbReference type="NCBI Taxonomy" id="119927"/>
    <lineage>
        <taxon>Eukaryota</taxon>
        <taxon>Fungi</taxon>
        <taxon>Dikarya</taxon>
        <taxon>Ascomycota</taxon>
        <taxon>Pezizomycotina</taxon>
        <taxon>Dothideomycetes</taxon>
        <taxon>Pleosporomycetidae</taxon>
        <taxon>Pleosporales</taxon>
        <taxon>Pleosporineae</taxon>
        <taxon>Pleosporaceae</taxon>
        <taxon>Alternaria</taxon>
        <taxon>Alternaria sect. Alternaria</taxon>
        <taxon>Alternaria alternata complex</taxon>
    </lineage>
</organism>
<dbReference type="PANTHER" id="PTHR39596:SF4">
    <property type="entry name" value="HET DOMAIN PROTEIN (AFU_ORTHOLOGUE AFUA_3G03140)-RELATED"/>
    <property type="match status" value="1"/>
</dbReference>
<accession>A0A4V1WLB9</accession>
<name>A0A4V1WLB9_9PLEO</name>
<dbReference type="InterPro" id="IPR010730">
    <property type="entry name" value="HET"/>
</dbReference>
<dbReference type="PANTHER" id="PTHR39596">
    <property type="match status" value="1"/>
</dbReference>
<evidence type="ECO:0000313" key="3">
    <source>
        <dbReference type="Proteomes" id="UP000292402"/>
    </source>
</evidence>